<accession>A0A6J4R3R7</accession>
<evidence type="ECO:0000256" key="1">
    <source>
        <dbReference type="SAM" id="MobiDB-lite"/>
    </source>
</evidence>
<proteinExistence type="predicted"/>
<gene>
    <name evidence="2" type="ORF">AVDCRST_MAG38-409</name>
</gene>
<feature type="non-terminal residue" evidence="2">
    <location>
        <position position="1"/>
    </location>
</feature>
<organism evidence="2">
    <name type="scientific">uncultured Solirubrobacteraceae bacterium</name>
    <dbReference type="NCBI Taxonomy" id="1162706"/>
    <lineage>
        <taxon>Bacteria</taxon>
        <taxon>Bacillati</taxon>
        <taxon>Actinomycetota</taxon>
        <taxon>Thermoleophilia</taxon>
        <taxon>Solirubrobacterales</taxon>
        <taxon>Solirubrobacteraceae</taxon>
        <taxon>environmental samples</taxon>
    </lineage>
</organism>
<dbReference type="EMBL" id="CADCVJ010000022">
    <property type="protein sequence ID" value="CAA9463342.1"/>
    <property type="molecule type" value="Genomic_DNA"/>
</dbReference>
<name>A0A6J4R3R7_9ACTN</name>
<dbReference type="AlphaFoldDB" id="A0A6J4R3R7"/>
<feature type="non-terminal residue" evidence="2">
    <location>
        <position position="95"/>
    </location>
</feature>
<sequence length="95" mass="10584">GQHADAGQRRSARWQRLQRKRGTKPRVGDPADRPEALEPPPSRRDAVPRRGGRVLLPVDRAVVHRQPPGRSLRRALGPLHPRRRCLLDGGGEAAM</sequence>
<reference evidence="2" key="1">
    <citation type="submission" date="2020-02" db="EMBL/GenBank/DDBJ databases">
        <authorList>
            <person name="Meier V. D."/>
        </authorList>
    </citation>
    <scope>NUCLEOTIDE SEQUENCE</scope>
    <source>
        <strain evidence="2">AVDCRST_MAG38</strain>
    </source>
</reference>
<feature type="compositionally biased region" description="Basic and acidic residues" evidence="1">
    <location>
        <begin position="26"/>
        <end position="48"/>
    </location>
</feature>
<feature type="region of interest" description="Disordered" evidence="1">
    <location>
        <begin position="1"/>
        <end position="53"/>
    </location>
</feature>
<protein>
    <submittedName>
        <fullName evidence="2">Uncharacterized protein</fullName>
    </submittedName>
</protein>
<evidence type="ECO:0000313" key="2">
    <source>
        <dbReference type="EMBL" id="CAA9463342.1"/>
    </source>
</evidence>
<feature type="compositionally biased region" description="Basic residues" evidence="1">
    <location>
        <begin position="10"/>
        <end position="24"/>
    </location>
</feature>